<name>A0ABU4GUF0_9BACT</name>
<proteinExistence type="predicted"/>
<organism evidence="1 2">
    <name type="scientific">Mesomycoplasma ovipneumoniae</name>
    <dbReference type="NCBI Taxonomy" id="29562"/>
    <lineage>
        <taxon>Bacteria</taxon>
        <taxon>Bacillati</taxon>
        <taxon>Mycoplasmatota</taxon>
        <taxon>Mycoplasmoidales</taxon>
        <taxon>Metamycoplasmataceae</taxon>
        <taxon>Mesomycoplasma</taxon>
    </lineage>
</organism>
<dbReference type="EMBL" id="JAWPFF010000006">
    <property type="protein sequence ID" value="MDW2908415.1"/>
    <property type="molecule type" value="Genomic_DNA"/>
</dbReference>
<dbReference type="RefSeq" id="WP_318052974.1">
    <property type="nucleotide sequence ID" value="NZ_JAWPFF010000006.1"/>
</dbReference>
<keyword evidence="2" id="KW-1185">Reference proteome</keyword>
<dbReference type="Proteomes" id="UP001275471">
    <property type="component" value="Unassembled WGS sequence"/>
</dbReference>
<evidence type="ECO:0000313" key="2">
    <source>
        <dbReference type="Proteomes" id="UP001275471"/>
    </source>
</evidence>
<comment type="caution">
    <text evidence="1">The sequence shown here is derived from an EMBL/GenBank/DDBJ whole genome shotgun (WGS) entry which is preliminary data.</text>
</comment>
<reference evidence="1" key="1">
    <citation type="submission" date="2023-10" db="EMBL/GenBank/DDBJ databases">
        <title>Genome sequences of Mycoplasma ovipneumoniae isolated from goats.</title>
        <authorList>
            <person name="Spergser J."/>
        </authorList>
    </citation>
    <scope>NUCLEOTIDE SEQUENCE [LARGE SCALE GENOMIC DNA]</scope>
    <source>
        <strain evidence="1">1N</strain>
    </source>
</reference>
<gene>
    <name evidence="1" type="ORF">R7V75_01570</name>
</gene>
<evidence type="ECO:0000313" key="1">
    <source>
        <dbReference type="EMBL" id="MDW2908415.1"/>
    </source>
</evidence>
<sequence length="288" mass="32925">MKYSFIKSNKFKIFSSGLMLTTLTSPLLFTSIAPIQQKQIAPEIKIQSNEFSSTEILKNNVIEYVFENDEKNIDSIKFELNKLVKSNQLEDLSEKDLNKFAENLISFTKDHFNDKEVLEEAWYHWFPMAFWYGLYGVATIFDFHLFSLGQVFNIVPTLIDAGQIALNVLSGDYVTATVNGFILTTKLLSSMFADEKDIVLKSMGETGIGLVNDILLDRNLDKMLKNVIKNFGTSLAISAAMNLVYDPINSLIQKGISALREEISFQKVKIWANYLYYYNLYWGLDTEN</sequence>
<protein>
    <submittedName>
        <fullName evidence="1">Uncharacterized protein</fullName>
    </submittedName>
</protein>
<accession>A0ABU4GUF0</accession>